<name>A0A7T8KBV8_CALRO</name>
<gene>
    <name evidence="11" type="ORF">FKW44_005358</name>
</gene>
<evidence type="ECO:0000313" key="12">
    <source>
        <dbReference type="Proteomes" id="UP000595437"/>
    </source>
</evidence>
<evidence type="ECO:0000256" key="7">
    <source>
        <dbReference type="ARBA" id="ARBA00022989"/>
    </source>
</evidence>
<evidence type="ECO:0000256" key="8">
    <source>
        <dbReference type="ARBA" id="ARBA00023034"/>
    </source>
</evidence>
<keyword evidence="4 11" id="KW-0808">Transferase</keyword>
<proteinExistence type="inferred from homology"/>
<keyword evidence="9" id="KW-0472">Membrane</keyword>
<dbReference type="EC" id="2.4.1.-" evidence="10"/>
<comment type="subcellular location">
    <subcellularLocation>
        <location evidence="1 10">Golgi apparatus membrane</location>
        <topology evidence="1 10">Single-pass type II membrane protein</topology>
    </subcellularLocation>
</comment>
<evidence type="ECO:0000256" key="9">
    <source>
        <dbReference type="ARBA" id="ARBA00023136"/>
    </source>
</evidence>
<feature type="non-terminal residue" evidence="11">
    <location>
        <position position="162"/>
    </location>
</feature>
<dbReference type="OrthoDB" id="5512589at2759"/>
<dbReference type="InterPro" id="IPR002659">
    <property type="entry name" value="Glyco_trans_31"/>
</dbReference>
<dbReference type="PANTHER" id="PTHR11214">
    <property type="entry name" value="BETA-1,3-N-ACETYLGLUCOSAMINYLTRANSFERASE"/>
    <property type="match status" value="1"/>
</dbReference>
<dbReference type="AlphaFoldDB" id="A0A7T8KBV8"/>
<accession>A0A7T8KBV8</accession>
<keyword evidence="7" id="KW-1133">Transmembrane helix</keyword>
<keyword evidence="3 10" id="KW-0328">Glycosyltransferase</keyword>
<evidence type="ECO:0000256" key="3">
    <source>
        <dbReference type="ARBA" id="ARBA00022676"/>
    </source>
</evidence>
<dbReference type="GO" id="GO:0008499">
    <property type="term" value="F:N-acetyl-beta-D-glucosaminide beta-(1,3)-galactosyltransferase activity"/>
    <property type="evidence" value="ECO:0007669"/>
    <property type="project" value="TreeGrafter"/>
</dbReference>
<dbReference type="PANTHER" id="PTHR11214:SF376">
    <property type="entry name" value="HEXOSYLTRANSFERASE"/>
    <property type="match status" value="1"/>
</dbReference>
<comment type="similarity">
    <text evidence="2 10">Belongs to the glycosyltransferase 31 family.</text>
</comment>
<evidence type="ECO:0000256" key="1">
    <source>
        <dbReference type="ARBA" id="ARBA00004323"/>
    </source>
</evidence>
<keyword evidence="8 10" id="KW-0333">Golgi apparatus</keyword>
<evidence type="ECO:0000256" key="10">
    <source>
        <dbReference type="RuleBase" id="RU363063"/>
    </source>
</evidence>
<dbReference type="EMBL" id="CP045892">
    <property type="protein sequence ID" value="QQP53033.1"/>
    <property type="molecule type" value="Genomic_DNA"/>
</dbReference>
<keyword evidence="5" id="KW-0812">Transmembrane</keyword>
<dbReference type="Pfam" id="PF01762">
    <property type="entry name" value="Galactosyl_T"/>
    <property type="match status" value="1"/>
</dbReference>
<keyword evidence="12" id="KW-1185">Reference proteome</keyword>
<reference evidence="11" key="1">
    <citation type="journal article" name="Sci. Data">
        <title>Chromosome-scale genome assembly of the sea louse Caligus rogercresseyi by SMRT sequencing and Hi-C analysis.</title>
        <authorList>
            <person name="Gallardo-Escarate C."/>
            <person name="Valenzuela-Munoz V."/>
            <person name="Nunez-Acuna G."/>
            <person name="Valenzuela-Miranda D."/>
            <person name="Goncalves A.T."/>
            <person name="Escobar-Sepulveda H."/>
            <person name="Liachko I."/>
            <person name="Nelson B."/>
            <person name="Roberts S."/>
            <person name="Warren W."/>
        </authorList>
    </citation>
    <scope>NUCLEOTIDE SEQUENCE</scope>
    <source>
        <tissue evidence="11">Whole tissue</tissue>
    </source>
</reference>
<dbReference type="GO" id="GO:0006493">
    <property type="term" value="P:protein O-linked glycosylation"/>
    <property type="evidence" value="ECO:0007669"/>
    <property type="project" value="TreeGrafter"/>
</dbReference>
<dbReference type="Proteomes" id="UP000595437">
    <property type="component" value="Chromosome 3"/>
</dbReference>
<sequence length="162" mass="18137">MMGQFYNSLQVTHQISAPLVDELTSTTAISSSGDEGDPLLTSDLFVENWILEGHRVACTEGKRLLTILVISAPDHFAHRQAIRSSWGGIGSARKDVAFAFLIGTSLDPGLHEQILNENAEFEDIIMYGMEDLYENLSLKTIHGLKWIEKYVYLCLPINISFY</sequence>
<dbReference type="GO" id="GO:0000139">
    <property type="term" value="C:Golgi membrane"/>
    <property type="evidence" value="ECO:0007669"/>
    <property type="project" value="UniProtKB-SubCell"/>
</dbReference>
<evidence type="ECO:0000256" key="4">
    <source>
        <dbReference type="ARBA" id="ARBA00022679"/>
    </source>
</evidence>
<evidence type="ECO:0000256" key="2">
    <source>
        <dbReference type="ARBA" id="ARBA00008661"/>
    </source>
</evidence>
<evidence type="ECO:0000313" key="11">
    <source>
        <dbReference type="EMBL" id="QQP53033.1"/>
    </source>
</evidence>
<organism evidence="11 12">
    <name type="scientific">Caligus rogercresseyi</name>
    <name type="common">Sea louse</name>
    <dbReference type="NCBI Taxonomy" id="217165"/>
    <lineage>
        <taxon>Eukaryota</taxon>
        <taxon>Metazoa</taxon>
        <taxon>Ecdysozoa</taxon>
        <taxon>Arthropoda</taxon>
        <taxon>Crustacea</taxon>
        <taxon>Multicrustacea</taxon>
        <taxon>Hexanauplia</taxon>
        <taxon>Copepoda</taxon>
        <taxon>Siphonostomatoida</taxon>
        <taxon>Caligidae</taxon>
        <taxon>Caligus</taxon>
    </lineage>
</organism>
<evidence type="ECO:0000256" key="5">
    <source>
        <dbReference type="ARBA" id="ARBA00022692"/>
    </source>
</evidence>
<evidence type="ECO:0000256" key="6">
    <source>
        <dbReference type="ARBA" id="ARBA00022968"/>
    </source>
</evidence>
<protein>
    <recommendedName>
        <fullName evidence="10">Hexosyltransferase</fullName>
        <ecNumber evidence="10">2.4.1.-</ecNumber>
    </recommendedName>
</protein>
<keyword evidence="6" id="KW-0735">Signal-anchor</keyword>